<comment type="caution">
    <text evidence="2">The sequence shown here is derived from an EMBL/GenBank/DDBJ whole genome shotgun (WGS) entry which is preliminary data.</text>
</comment>
<dbReference type="RefSeq" id="WP_389361414.1">
    <property type="nucleotide sequence ID" value="NZ_JBIACK010000005.1"/>
</dbReference>
<gene>
    <name evidence="2" type="ORF">ACFYKX_12680</name>
</gene>
<proteinExistence type="predicted"/>
<dbReference type="EMBL" id="JBIACK010000005">
    <property type="protein sequence ID" value="MFE8701451.1"/>
    <property type="molecule type" value="Genomic_DNA"/>
</dbReference>
<evidence type="ECO:0000313" key="2">
    <source>
        <dbReference type="EMBL" id="MFE8701451.1"/>
    </source>
</evidence>
<evidence type="ECO:0000256" key="1">
    <source>
        <dbReference type="SAM" id="MobiDB-lite"/>
    </source>
</evidence>
<evidence type="ECO:0008006" key="4">
    <source>
        <dbReference type="Google" id="ProtNLM"/>
    </source>
</evidence>
<dbReference type="Proteomes" id="UP001601059">
    <property type="component" value="Unassembled WGS sequence"/>
</dbReference>
<keyword evidence="3" id="KW-1185">Reference proteome</keyword>
<name>A0ABW6KB22_9BACI</name>
<feature type="region of interest" description="Disordered" evidence="1">
    <location>
        <begin position="1"/>
        <end position="26"/>
    </location>
</feature>
<reference evidence="2 3" key="1">
    <citation type="submission" date="2024-08" db="EMBL/GenBank/DDBJ databases">
        <title>Two novel Cytobacillus novel species.</title>
        <authorList>
            <person name="Liu G."/>
        </authorList>
    </citation>
    <scope>NUCLEOTIDE SEQUENCE [LARGE SCALE GENOMIC DNA]</scope>
    <source>
        <strain evidence="2 3">FJAT-54145</strain>
    </source>
</reference>
<organism evidence="2 3">
    <name type="scientific">Cytobacillus spartinae</name>
    <dbReference type="NCBI Taxonomy" id="3299023"/>
    <lineage>
        <taxon>Bacteria</taxon>
        <taxon>Bacillati</taxon>
        <taxon>Bacillota</taxon>
        <taxon>Bacilli</taxon>
        <taxon>Bacillales</taxon>
        <taxon>Bacillaceae</taxon>
        <taxon>Cytobacillus</taxon>
    </lineage>
</organism>
<protein>
    <recommendedName>
        <fullName evidence="4">YfhD family protein</fullName>
    </recommendedName>
</protein>
<sequence length="54" mass="6354">MSRGVGFNHKRKGHPGNFPENTIVEKKQKERIEDEELLVTQQAFKNRVQTKEMD</sequence>
<accession>A0ABW6KB22</accession>
<evidence type="ECO:0000313" key="3">
    <source>
        <dbReference type="Proteomes" id="UP001601059"/>
    </source>
</evidence>